<evidence type="ECO:0000313" key="2">
    <source>
        <dbReference type="Proteomes" id="UP000002191"/>
    </source>
</evidence>
<dbReference type="eggNOG" id="COG0457">
    <property type="taxonomic scope" value="Bacteria"/>
</dbReference>
<reference evidence="2" key="1">
    <citation type="submission" date="2010-12" db="EMBL/GenBank/DDBJ databases">
        <title>Complete sequence of Desulfovibrio aespoeensis Aspo-2.</title>
        <authorList>
            <consortium name="US DOE Joint Genome Institute"/>
            <person name="Lucas S."/>
            <person name="Copeland A."/>
            <person name="Lapidus A."/>
            <person name="Cheng J.-F."/>
            <person name="Goodwin L."/>
            <person name="Pitluck S."/>
            <person name="Chertkov O."/>
            <person name="Misra M."/>
            <person name="Detter J.C."/>
            <person name="Han C."/>
            <person name="Tapia R."/>
            <person name="Land M."/>
            <person name="Hauser L."/>
            <person name="Kyrpides N."/>
            <person name="Ivanova N."/>
            <person name="Ovchinnikova G."/>
            <person name="Pedersen K."/>
            <person name="Jagevall S."/>
            <person name="Hazen T."/>
            <person name="Woyke T."/>
        </authorList>
    </citation>
    <scope>NUCLEOTIDE SEQUENCE [LARGE SCALE GENOMIC DNA]</scope>
    <source>
        <strain evidence="2">ATCC 700646 / DSM 10631 / Aspo-2</strain>
    </source>
</reference>
<name>E6VQZ4_PSEA9</name>
<sequence>MKNAPTYKMNLKWFRPLYFPILLPVALLIALYNKLSPIPFKIYVLRVDRVGQLAANQEEFCCHRDLGMLPKEYRVYIYRHRPSNTTLMNMWKRVLRVRQSALPLFDVCNKLGGLGITSMYIHRVTTGYDPNHLVEKTPQHIDFTQEEEREAQAQLSRLGIDMGKPMIPVLGRDSLYLKSIRETTDEDSYRNVDINTFIPAMEHLAARFNVIRMGHVAGTPLKTDTPGILDYSFCGGRTELLDIYISARCHFFFSTGTGLDSIASHCFRKPVLYVNLIPMEAAIAFNTNSLIIFKQLWHVENKRYLTLSEIFSLDIGLACTPRELSPHGVVAHDNSPEDITAVVVEMEARLDGTWERGEEGEALQARFWSHFKKKYPDSPPVSRIGTAFLRKYPHWLE</sequence>
<dbReference type="Proteomes" id="UP000002191">
    <property type="component" value="Chromosome"/>
</dbReference>
<proteinExistence type="predicted"/>
<gene>
    <name evidence="1" type="ordered locus">Daes_1965</name>
</gene>
<evidence type="ECO:0008006" key="3">
    <source>
        <dbReference type="Google" id="ProtNLM"/>
    </source>
</evidence>
<organism evidence="1 2">
    <name type="scientific">Pseudodesulfovibrio aespoeensis (strain ATCC 700646 / DSM 10631 / Aspo-2)</name>
    <name type="common">Desulfovibrio aespoeensis</name>
    <dbReference type="NCBI Taxonomy" id="643562"/>
    <lineage>
        <taxon>Bacteria</taxon>
        <taxon>Pseudomonadati</taxon>
        <taxon>Thermodesulfobacteriota</taxon>
        <taxon>Desulfovibrionia</taxon>
        <taxon>Desulfovibrionales</taxon>
        <taxon>Desulfovibrionaceae</taxon>
    </lineage>
</organism>
<dbReference type="RefSeq" id="WP_013514887.1">
    <property type="nucleotide sequence ID" value="NC_014844.1"/>
</dbReference>
<dbReference type="HOGENOM" id="CLU_041005_0_0_7"/>
<evidence type="ECO:0000313" key="1">
    <source>
        <dbReference type="EMBL" id="ADU62974.1"/>
    </source>
</evidence>
<keyword evidence="2" id="KW-1185">Reference proteome</keyword>
<reference evidence="1 2" key="2">
    <citation type="journal article" date="2014" name="Genome Announc.">
        <title>Complete Genome Sequence of the Subsurface, Mesophilic Sulfate-Reducing Bacterium Desulfovibrio aespoeensis Aspo-2.</title>
        <authorList>
            <person name="Pedersen K."/>
            <person name="Bengtsson A."/>
            <person name="Edlund J."/>
            <person name="Rabe L."/>
            <person name="Hazen T."/>
            <person name="Chakraborty R."/>
            <person name="Goodwin L."/>
            <person name="Shapiro N."/>
        </authorList>
    </citation>
    <scope>NUCLEOTIDE SEQUENCE [LARGE SCALE GENOMIC DNA]</scope>
    <source>
        <strain evidence="2">ATCC 700646 / DSM 10631 / Aspo-2</strain>
    </source>
</reference>
<dbReference type="OrthoDB" id="5442509at2"/>
<dbReference type="STRING" id="643562.Daes_1965"/>
<accession>E6VQZ4</accession>
<dbReference type="KEGG" id="das:Daes_1965"/>
<dbReference type="InterPro" id="IPR030808">
    <property type="entry name" value="Glycosyl_04372"/>
</dbReference>
<dbReference type="NCBIfam" id="TIGR04372">
    <property type="entry name" value="glycosyl_04372"/>
    <property type="match status" value="1"/>
</dbReference>
<dbReference type="AlphaFoldDB" id="E6VQZ4"/>
<protein>
    <recommendedName>
        <fullName evidence="3">TIGR04372 family glycosyltransferase</fullName>
    </recommendedName>
</protein>
<dbReference type="EMBL" id="CP002431">
    <property type="protein sequence ID" value="ADU62974.1"/>
    <property type="molecule type" value="Genomic_DNA"/>
</dbReference>